<dbReference type="Pfam" id="PF01526">
    <property type="entry name" value="DDE_Tnp_Tn3"/>
    <property type="match status" value="1"/>
</dbReference>
<dbReference type="EMBL" id="SOFD01000035">
    <property type="protein sequence ID" value="TFB74564.1"/>
    <property type="molecule type" value="Genomic_DNA"/>
</dbReference>
<dbReference type="Proteomes" id="UP000298252">
    <property type="component" value="Unassembled WGS sequence"/>
</dbReference>
<gene>
    <name evidence="3" type="ORF">E3O21_14480</name>
</gene>
<evidence type="ECO:0000313" key="4">
    <source>
        <dbReference type="Proteomes" id="UP000298252"/>
    </source>
</evidence>
<evidence type="ECO:0000259" key="2">
    <source>
        <dbReference type="Pfam" id="PF01526"/>
    </source>
</evidence>
<sequence length="97" mass="9886">MLHARFVDAQSRVPLAKARGTGDVASADGLRFVVPVRTLNAGSNPRYFGAGRGITSSTSSPNNLPASTPSSSPVRPATGSTSSTVSSSSKQRSNPPS</sequence>
<dbReference type="InterPro" id="IPR002513">
    <property type="entry name" value="Tn3_Tnp_DDE_dom"/>
</dbReference>
<proteinExistence type="predicted"/>
<feature type="domain" description="Tn3 transposase DDE" evidence="2">
    <location>
        <begin position="4"/>
        <end position="56"/>
    </location>
</feature>
<keyword evidence="4" id="KW-1185">Reference proteome</keyword>
<accession>A0ABY2HYY5</accession>
<protein>
    <recommendedName>
        <fullName evidence="2">Tn3 transposase DDE domain-containing protein</fullName>
    </recommendedName>
</protein>
<feature type="compositionally biased region" description="Polar residues" evidence="1">
    <location>
        <begin position="54"/>
        <end position="73"/>
    </location>
</feature>
<comment type="caution">
    <text evidence="3">The sequence shown here is derived from an EMBL/GenBank/DDBJ whole genome shotgun (WGS) entry which is preliminary data.</text>
</comment>
<evidence type="ECO:0000313" key="3">
    <source>
        <dbReference type="EMBL" id="TFB74564.1"/>
    </source>
</evidence>
<feature type="compositionally biased region" description="Low complexity" evidence="1">
    <location>
        <begin position="78"/>
        <end position="97"/>
    </location>
</feature>
<name>A0ABY2HYY5_9MICO</name>
<reference evidence="3 4" key="1">
    <citation type="submission" date="2019-03" db="EMBL/GenBank/DDBJ databases">
        <title>Genomics of glacier-inhabiting Cryobacterium strains.</title>
        <authorList>
            <person name="Liu Q."/>
            <person name="Xin Y.-H."/>
        </authorList>
    </citation>
    <scope>NUCLEOTIDE SEQUENCE [LARGE SCALE GENOMIC DNA]</scope>
    <source>
        <strain evidence="3 4">Hh8</strain>
    </source>
</reference>
<evidence type="ECO:0000256" key="1">
    <source>
        <dbReference type="SAM" id="MobiDB-lite"/>
    </source>
</evidence>
<organism evidence="3 4">
    <name type="scientific">Cryobacterium flavum</name>
    <dbReference type="NCBI Taxonomy" id="1424659"/>
    <lineage>
        <taxon>Bacteria</taxon>
        <taxon>Bacillati</taxon>
        <taxon>Actinomycetota</taxon>
        <taxon>Actinomycetes</taxon>
        <taxon>Micrococcales</taxon>
        <taxon>Microbacteriaceae</taxon>
        <taxon>Cryobacterium</taxon>
    </lineage>
</organism>
<feature type="region of interest" description="Disordered" evidence="1">
    <location>
        <begin position="42"/>
        <end position="97"/>
    </location>
</feature>